<organism evidence="2">
    <name type="scientific">Arundo donax</name>
    <name type="common">Giant reed</name>
    <name type="synonym">Donax arundinaceus</name>
    <dbReference type="NCBI Taxonomy" id="35708"/>
    <lineage>
        <taxon>Eukaryota</taxon>
        <taxon>Viridiplantae</taxon>
        <taxon>Streptophyta</taxon>
        <taxon>Embryophyta</taxon>
        <taxon>Tracheophyta</taxon>
        <taxon>Spermatophyta</taxon>
        <taxon>Magnoliopsida</taxon>
        <taxon>Liliopsida</taxon>
        <taxon>Poales</taxon>
        <taxon>Poaceae</taxon>
        <taxon>PACMAD clade</taxon>
        <taxon>Arundinoideae</taxon>
        <taxon>Arundineae</taxon>
        <taxon>Arundo</taxon>
    </lineage>
</organism>
<reference evidence="2" key="2">
    <citation type="journal article" date="2015" name="Data Brief">
        <title>Shoot transcriptome of the giant reed, Arundo donax.</title>
        <authorList>
            <person name="Barrero R.A."/>
            <person name="Guerrero F.D."/>
            <person name="Moolhuijzen P."/>
            <person name="Goolsby J.A."/>
            <person name="Tidwell J."/>
            <person name="Bellgard S.E."/>
            <person name="Bellgard M.I."/>
        </authorList>
    </citation>
    <scope>NUCLEOTIDE SEQUENCE</scope>
    <source>
        <tissue evidence="2">Shoot tissue taken approximately 20 cm above the soil surface</tissue>
    </source>
</reference>
<dbReference type="EMBL" id="GBRH01191409">
    <property type="protein sequence ID" value="JAE06487.1"/>
    <property type="molecule type" value="Transcribed_RNA"/>
</dbReference>
<evidence type="ECO:0000256" key="1">
    <source>
        <dbReference type="SAM" id="MobiDB-lite"/>
    </source>
</evidence>
<accession>A0A0A9F2D2</accession>
<proteinExistence type="predicted"/>
<reference evidence="2" key="1">
    <citation type="submission" date="2014-09" db="EMBL/GenBank/DDBJ databases">
        <authorList>
            <person name="Magalhaes I.L.F."/>
            <person name="Oliveira U."/>
            <person name="Santos F.R."/>
            <person name="Vidigal T.H.D.A."/>
            <person name="Brescovit A.D."/>
            <person name="Santos A.J."/>
        </authorList>
    </citation>
    <scope>NUCLEOTIDE SEQUENCE</scope>
    <source>
        <tissue evidence="2">Shoot tissue taken approximately 20 cm above the soil surface</tissue>
    </source>
</reference>
<sequence>MPSLPSPPCAAEMRGQGRSRGCGEDVGTTAVEVAAPLPFPVLLSQLGLRGDASVHALTHEVLARCKRPVTAHQDDVAAVDSTSSPYSSSADRPLGRPLLRRHPSPGRLQPLLPVLFLCKPTSRQATSGSIEDKHALGVLSGTHFLLELVRCSSQTMHAEDLNWRCRLQIFSDDDIFAIPSF</sequence>
<protein>
    <submittedName>
        <fullName evidence="2">Uncharacterized protein</fullName>
    </submittedName>
</protein>
<dbReference type="AlphaFoldDB" id="A0A0A9F2D2"/>
<feature type="region of interest" description="Disordered" evidence="1">
    <location>
        <begin position="74"/>
        <end position="95"/>
    </location>
</feature>
<evidence type="ECO:0000313" key="2">
    <source>
        <dbReference type="EMBL" id="JAE06487.1"/>
    </source>
</evidence>
<feature type="region of interest" description="Disordered" evidence="1">
    <location>
        <begin position="1"/>
        <end position="24"/>
    </location>
</feature>
<name>A0A0A9F2D2_ARUDO</name>